<evidence type="ECO:0000256" key="3">
    <source>
        <dbReference type="ARBA" id="ARBA00023163"/>
    </source>
</evidence>
<keyword evidence="7" id="KW-1185">Reference proteome</keyword>
<dbReference type="InterPro" id="IPR020449">
    <property type="entry name" value="Tscrpt_reg_AraC-type_HTH"/>
</dbReference>
<dbReference type="Gene3D" id="1.10.10.60">
    <property type="entry name" value="Homeodomain-like"/>
    <property type="match status" value="2"/>
</dbReference>
<dbReference type="Pfam" id="PF12833">
    <property type="entry name" value="HTH_18"/>
    <property type="match status" value="1"/>
</dbReference>
<dbReference type="EMBL" id="PDNV01000007">
    <property type="protein sequence ID" value="PLC53604.1"/>
    <property type="molecule type" value="Genomic_DNA"/>
</dbReference>
<evidence type="ECO:0000256" key="1">
    <source>
        <dbReference type="ARBA" id="ARBA00023015"/>
    </source>
</evidence>
<dbReference type="PROSITE" id="PS01124">
    <property type="entry name" value="HTH_ARAC_FAMILY_2"/>
    <property type="match status" value="1"/>
</dbReference>
<dbReference type="Pfam" id="PF12852">
    <property type="entry name" value="Cupin_6"/>
    <property type="match status" value="1"/>
</dbReference>
<dbReference type="PANTHER" id="PTHR46796:SF7">
    <property type="entry name" value="ARAC FAMILY TRANSCRIPTIONAL REGULATOR"/>
    <property type="match status" value="1"/>
</dbReference>
<gene>
    <name evidence="6" type="ORF">CR155_12360</name>
</gene>
<evidence type="ECO:0000313" key="6">
    <source>
        <dbReference type="EMBL" id="PLC53604.1"/>
    </source>
</evidence>
<keyword evidence="1" id="KW-0805">Transcription regulation</keyword>
<comment type="caution">
    <text evidence="6">The sequence shown here is derived from an EMBL/GenBank/DDBJ whole genome shotgun (WGS) entry which is preliminary data.</text>
</comment>
<dbReference type="OrthoDB" id="9789899at2"/>
<dbReference type="PROSITE" id="PS00041">
    <property type="entry name" value="HTH_ARAC_FAMILY_1"/>
    <property type="match status" value="1"/>
</dbReference>
<proteinExistence type="predicted"/>
<dbReference type="InterPro" id="IPR009057">
    <property type="entry name" value="Homeodomain-like_sf"/>
</dbReference>
<dbReference type="AlphaFoldDB" id="A0A2N4UF08"/>
<feature type="domain" description="HTH araC/xylS-type" evidence="5">
    <location>
        <begin position="217"/>
        <end position="315"/>
    </location>
</feature>
<keyword evidence="2" id="KW-0238">DNA-binding</keyword>
<dbReference type="GO" id="GO:0043565">
    <property type="term" value="F:sequence-specific DNA binding"/>
    <property type="evidence" value="ECO:0007669"/>
    <property type="project" value="InterPro"/>
</dbReference>
<dbReference type="InterPro" id="IPR018062">
    <property type="entry name" value="HTH_AraC-typ_CS"/>
</dbReference>
<evidence type="ECO:0000256" key="2">
    <source>
        <dbReference type="ARBA" id="ARBA00023125"/>
    </source>
</evidence>
<keyword evidence="3" id="KW-0804">Transcription</keyword>
<feature type="compositionally biased region" description="Polar residues" evidence="4">
    <location>
        <begin position="323"/>
        <end position="333"/>
    </location>
</feature>
<feature type="region of interest" description="Disordered" evidence="4">
    <location>
        <begin position="307"/>
        <end position="333"/>
    </location>
</feature>
<dbReference type="PRINTS" id="PR00032">
    <property type="entry name" value="HTHARAC"/>
</dbReference>
<reference evidence="6 7" key="1">
    <citation type="submission" date="2017-10" db="EMBL/GenBank/DDBJ databases">
        <title>Two draft genome sequences of Pusillimonas sp. strains isolated from a nitrate- and radionuclide-contaminated groundwater in Russia.</title>
        <authorList>
            <person name="Grouzdev D.S."/>
            <person name="Tourova T.P."/>
            <person name="Goeva M.A."/>
            <person name="Babich T.L."/>
            <person name="Sokolova D.S."/>
            <person name="Abdullin R."/>
            <person name="Poltaraus A.B."/>
            <person name="Toshchakov S.V."/>
            <person name="Nazina T.N."/>
        </authorList>
    </citation>
    <scope>NUCLEOTIDE SEQUENCE [LARGE SCALE GENOMIC DNA]</scope>
    <source>
        <strain evidence="6 7">JR1/69-2-13</strain>
    </source>
</reference>
<evidence type="ECO:0000256" key="4">
    <source>
        <dbReference type="SAM" id="MobiDB-lite"/>
    </source>
</evidence>
<dbReference type="InterPro" id="IPR032783">
    <property type="entry name" value="AraC_lig"/>
</dbReference>
<sequence>MSTVFNTLRGTRLTGGIFLDAEFSAPWCVAAQVTPEDCRPFMPVPQHIIAYHYVALGDCVIALAGQPPATVSAGGIAILPRNPPHFLASALNVVPVHADHLVQPGTGAGPAHIEYGGGGEVTHMLCGFLGTDTPGAATVAMLPDLLIVGPADWTVAAWTESSLRFAVQESAKGPADSGVLLVRLAELLLFVAIRQYLALRPGDCAPMVAGMRDVLIGRALRLLHHQMCRHWTTEELANEIGLSRSSFAERFVRAVGEPPMRYLARQRLDKASLRLLETSDPICRIAYEVGYESEAAFNRAFRREYGSPPSAWRRGAMTHRPESSSPANQARSA</sequence>
<evidence type="ECO:0000259" key="5">
    <source>
        <dbReference type="PROSITE" id="PS01124"/>
    </source>
</evidence>
<evidence type="ECO:0000313" key="7">
    <source>
        <dbReference type="Proteomes" id="UP000234328"/>
    </source>
</evidence>
<protein>
    <submittedName>
        <fullName evidence="6">AraC family transcriptional regulator</fullName>
    </submittedName>
</protein>
<name>A0A2N4UF08_9BURK</name>
<dbReference type="InterPro" id="IPR050204">
    <property type="entry name" value="AraC_XylS_family_regulators"/>
</dbReference>
<dbReference type="GO" id="GO:0003700">
    <property type="term" value="F:DNA-binding transcription factor activity"/>
    <property type="evidence" value="ECO:0007669"/>
    <property type="project" value="InterPro"/>
</dbReference>
<dbReference type="SMART" id="SM00342">
    <property type="entry name" value="HTH_ARAC"/>
    <property type="match status" value="1"/>
</dbReference>
<accession>A0A2N4UF08</accession>
<dbReference type="Proteomes" id="UP000234328">
    <property type="component" value="Unassembled WGS sequence"/>
</dbReference>
<dbReference type="InterPro" id="IPR018060">
    <property type="entry name" value="HTH_AraC"/>
</dbReference>
<dbReference type="SUPFAM" id="SSF46689">
    <property type="entry name" value="Homeodomain-like"/>
    <property type="match status" value="2"/>
</dbReference>
<organism evidence="6 7">
    <name type="scientific">Pollutimonas nitritireducens</name>
    <dbReference type="NCBI Taxonomy" id="2045209"/>
    <lineage>
        <taxon>Bacteria</taxon>
        <taxon>Pseudomonadati</taxon>
        <taxon>Pseudomonadota</taxon>
        <taxon>Betaproteobacteria</taxon>
        <taxon>Burkholderiales</taxon>
        <taxon>Alcaligenaceae</taxon>
        <taxon>Pollutimonas</taxon>
    </lineage>
</organism>
<dbReference type="PANTHER" id="PTHR46796">
    <property type="entry name" value="HTH-TYPE TRANSCRIPTIONAL ACTIVATOR RHAS-RELATED"/>
    <property type="match status" value="1"/>
</dbReference>
<dbReference type="RefSeq" id="WP_102070327.1">
    <property type="nucleotide sequence ID" value="NZ_PDNV01000007.1"/>
</dbReference>